<sequence length="67" mass="7271">MIPVAKISLSLQLSGTGDGFTLSLDMVMIVPSLRIAMTRTMKGGKSYFQKQVSSMNPSTIRMVMDTA</sequence>
<name>A0AAV2GGQ1_9ROSI</name>
<proteinExistence type="predicted"/>
<evidence type="ECO:0000313" key="2">
    <source>
        <dbReference type="Proteomes" id="UP001497516"/>
    </source>
</evidence>
<gene>
    <name evidence="1" type="ORF">LTRI10_LOCUS48328</name>
</gene>
<reference evidence="1 2" key="1">
    <citation type="submission" date="2024-04" db="EMBL/GenBank/DDBJ databases">
        <authorList>
            <person name="Fracassetti M."/>
        </authorList>
    </citation>
    <scope>NUCLEOTIDE SEQUENCE [LARGE SCALE GENOMIC DNA]</scope>
</reference>
<keyword evidence="2" id="KW-1185">Reference proteome</keyword>
<organism evidence="1 2">
    <name type="scientific">Linum trigynum</name>
    <dbReference type="NCBI Taxonomy" id="586398"/>
    <lineage>
        <taxon>Eukaryota</taxon>
        <taxon>Viridiplantae</taxon>
        <taxon>Streptophyta</taxon>
        <taxon>Embryophyta</taxon>
        <taxon>Tracheophyta</taxon>
        <taxon>Spermatophyta</taxon>
        <taxon>Magnoliopsida</taxon>
        <taxon>eudicotyledons</taxon>
        <taxon>Gunneridae</taxon>
        <taxon>Pentapetalae</taxon>
        <taxon>rosids</taxon>
        <taxon>fabids</taxon>
        <taxon>Malpighiales</taxon>
        <taxon>Linaceae</taxon>
        <taxon>Linum</taxon>
    </lineage>
</organism>
<evidence type="ECO:0000313" key="1">
    <source>
        <dbReference type="EMBL" id="CAL1408760.1"/>
    </source>
</evidence>
<dbReference type="AlphaFoldDB" id="A0AAV2GGQ1"/>
<dbReference type="Proteomes" id="UP001497516">
    <property type="component" value="Chromosome 8"/>
</dbReference>
<accession>A0AAV2GGQ1</accession>
<dbReference type="EMBL" id="OZ034821">
    <property type="protein sequence ID" value="CAL1408760.1"/>
    <property type="molecule type" value="Genomic_DNA"/>
</dbReference>
<protein>
    <submittedName>
        <fullName evidence="1">Uncharacterized protein</fullName>
    </submittedName>
</protein>